<feature type="domain" description="Glycine-rich" evidence="1">
    <location>
        <begin position="189"/>
        <end position="426"/>
    </location>
</feature>
<dbReference type="STRING" id="585501.HMPREF6123_0820"/>
<dbReference type="HOGENOM" id="CLU_631402_0_0_9"/>
<name>C2KWF1_9FIRM</name>
<organism evidence="2 3">
    <name type="scientific">Oribacterium sinus F0268</name>
    <dbReference type="NCBI Taxonomy" id="585501"/>
    <lineage>
        <taxon>Bacteria</taxon>
        <taxon>Bacillati</taxon>
        <taxon>Bacillota</taxon>
        <taxon>Clostridia</taxon>
        <taxon>Lachnospirales</taxon>
        <taxon>Lachnospiraceae</taxon>
        <taxon>Oribacterium</taxon>
    </lineage>
</organism>
<dbReference type="InParanoid" id="C2KWF1"/>
<dbReference type="InterPro" id="IPR049304">
    <property type="entry name" value="Gly_rich_dom"/>
</dbReference>
<comment type="caution">
    <text evidence="2">The sequence shown here is derived from an EMBL/GenBank/DDBJ whole genome shotgun (WGS) entry which is preliminary data.</text>
</comment>
<reference evidence="2 3" key="1">
    <citation type="submission" date="2009-04" db="EMBL/GenBank/DDBJ databases">
        <authorList>
            <person name="Qin X."/>
            <person name="Bachman B."/>
            <person name="Battles P."/>
            <person name="Bell A."/>
            <person name="Bess C."/>
            <person name="Bickham C."/>
            <person name="Chaboub L."/>
            <person name="Chen D."/>
            <person name="Coyle M."/>
            <person name="Deiros D.R."/>
            <person name="Dinh H."/>
            <person name="Forbes L."/>
            <person name="Fowler G."/>
            <person name="Francisco L."/>
            <person name="Fu Q."/>
            <person name="Gubbala S."/>
            <person name="Hale W."/>
            <person name="Han Y."/>
            <person name="Hemphill L."/>
            <person name="Highlander S.K."/>
            <person name="Hirani K."/>
            <person name="Hogues M."/>
            <person name="Jackson L."/>
            <person name="Jakkamsetti A."/>
            <person name="Javaid M."/>
            <person name="Jiang H."/>
            <person name="Korchina V."/>
            <person name="Kovar C."/>
            <person name="Lara F."/>
            <person name="Lee S."/>
            <person name="Mata R."/>
            <person name="Mathew T."/>
            <person name="Moen C."/>
            <person name="Morales K."/>
            <person name="Munidasa M."/>
            <person name="Nazareth L."/>
            <person name="Ngo R."/>
            <person name="Nguyen L."/>
            <person name="Okwuonu G."/>
            <person name="Ongeri F."/>
            <person name="Patil S."/>
            <person name="Petrosino J."/>
            <person name="Pham C."/>
            <person name="Pham P."/>
            <person name="Pu L.-L."/>
            <person name="Puazo M."/>
            <person name="Raj R."/>
            <person name="Reid J."/>
            <person name="Rouhana J."/>
            <person name="Saada N."/>
            <person name="Shang Y."/>
            <person name="Simmons D."/>
            <person name="Thornton R."/>
            <person name="Warren J."/>
            <person name="Weissenberger G."/>
            <person name="Zhang J."/>
            <person name="Zhang L."/>
            <person name="Zhou C."/>
            <person name="Zhu D."/>
            <person name="Muzny D."/>
            <person name="Worley K."/>
            <person name="Gibbs R."/>
        </authorList>
    </citation>
    <scope>NUCLEOTIDE SEQUENCE [LARGE SCALE GENOMIC DNA]</scope>
    <source>
        <strain evidence="2 3">F0268</strain>
    </source>
</reference>
<gene>
    <name evidence="2" type="ORF">HMPREF6123_0820</name>
</gene>
<accession>C2KWF1</accession>
<protein>
    <recommendedName>
        <fullName evidence="1">Glycine-rich domain-containing protein</fullName>
    </recommendedName>
</protein>
<dbReference type="EMBL" id="ACKX01000082">
    <property type="protein sequence ID" value="EEJ51911.1"/>
    <property type="molecule type" value="Genomic_DNA"/>
</dbReference>
<evidence type="ECO:0000259" key="1">
    <source>
        <dbReference type="Pfam" id="PF21722"/>
    </source>
</evidence>
<dbReference type="RefSeq" id="WP_007156283.1">
    <property type="nucleotide sequence ID" value="NZ_GG668533.1"/>
</dbReference>
<dbReference type="Proteomes" id="UP000004121">
    <property type="component" value="Unassembled WGS sequence"/>
</dbReference>
<keyword evidence="3" id="KW-1185">Reference proteome</keyword>
<sequence length="434" mass="43779">MSEVFIPLGGAGGKNRGMAAVLGDSTPFSNAGAVMSLPLPAGNYKKSVSNPRTSYGDGKNSEVTISKELLKKMAIEAFGIASITNFSASMYAHKQVRLTWAKPTRGLWSGVHFIFKYGSMPDGIYDGFTFWDTADVHYETRPLQEGLLYIRAYSYVETNQGRWYDYDGTPVYTTIQVTGISGAVSFGAGAGTWTVPEGVRRIRYILVGHGGAGGTALQKTFGVRYSGQCGGGGGGYFASGYMDVSPGQALPWVVPTAQGQATVLNGVVANSGESPQFITISNTQYNSVGGRGGSGGGGGATFPDNYATYGGNGGSNGSDGTYGVSQSDAFKYAVAGGSGQGTSTQGFNGVLYSGGGGGAQHNRYQNKGGIGGAGGGGTASTGGSANGGNGTDGLGGGGGGASGSSSKYGITSFGGQGGTGCIYIAWGSSMNDGS</sequence>
<proteinExistence type="predicted"/>
<dbReference type="eggNOG" id="ENOG5033FPS">
    <property type="taxonomic scope" value="Bacteria"/>
</dbReference>
<dbReference type="Pfam" id="PF21722">
    <property type="entry name" value="Gly_rich_2"/>
    <property type="match status" value="1"/>
</dbReference>
<evidence type="ECO:0000313" key="3">
    <source>
        <dbReference type="Proteomes" id="UP000004121"/>
    </source>
</evidence>
<evidence type="ECO:0000313" key="2">
    <source>
        <dbReference type="EMBL" id="EEJ51911.1"/>
    </source>
</evidence>
<dbReference type="AlphaFoldDB" id="C2KWF1"/>